<feature type="region of interest" description="Disordered" evidence="1">
    <location>
        <begin position="1"/>
        <end position="29"/>
    </location>
</feature>
<protein>
    <submittedName>
        <fullName evidence="2">Uncharacterized protein</fullName>
    </submittedName>
</protein>
<accession>A0A8T1WHQ6</accession>
<dbReference type="EMBL" id="JAGDFM010000019">
    <property type="protein sequence ID" value="KAG7391640.1"/>
    <property type="molecule type" value="Genomic_DNA"/>
</dbReference>
<evidence type="ECO:0000313" key="2">
    <source>
        <dbReference type="EMBL" id="KAG7391640.1"/>
    </source>
</evidence>
<name>A0A8T1WHQ6_9STRA</name>
<dbReference type="AlphaFoldDB" id="A0A8T1WHQ6"/>
<proteinExistence type="predicted"/>
<organism evidence="2 3">
    <name type="scientific">Phytophthora pseudosyringae</name>
    <dbReference type="NCBI Taxonomy" id="221518"/>
    <lineage>
        <taxon>Eukaryota</taxon>
        <taxon>Sar</taxon>
        <taxon>Stramenopiles</taxon>
        <taxon>Oomycota</taxon>
        <taxon>Peronosporomycetes</taxon>
        <taxon>Peronosporales</taxon>
        <taxon>Peronosporaceae</taxon>
        <taxon>Phytophthora</taxon>
    </lineage>
</organism>
<evidence type="ECO:0000256" key="1">
    <source>
        <dbReference type="SAM" id="MobiDB-lite"/>
    </source>
</evidence>
<keyword evidence="3" id="KW-1185">Reference proteome</keyword>
<evidence type="ECO:0000313" key="3">
    <source>
        <dbReference type="Proteomes" id="UP000694044"/>
    </source>
</evidence>
<sequence>MPVRLAPCASNNPGELLPPRPPSSPSSLGMRIRRRSYSRLRRPRGVPLKLNNARDLSGLCTRAAEQVCAAITEPDGYMSHAAPRTPIVARQREAVLRLRAKAYCRCRGLDQTRCLTTAAPELVLVPQTLGPPCSCKSPGLNPGRIFRQPRVAGFMGTRVSNPTRRVAGFIHHR</sequence>
<reference evidence="2" key="1">
    <citation type="submission" date="2021-02" db="EMBL/GenBank/DDBJ databases">
        <authorList>
            <person name="Palmer J.M."/>
        </authorList>
    </citation>
    <scope>NUCLEOTIDE SEQUENCE</scope>
    <source>
        <strain evidence="2">SCRP734</strain>
    </source>
</reference>
<dbReference type="Proteomes" id="UP000694044">
    <property type="component" value="Unassembled WGS sequence"/>
</dbReference>
<gene>
    <name evidence="2" type="ORF">PHYPSEUDO_004142</name>
</gene>
<comment type="caution">
    <text evidence="2">The sequence shown here is derived from an EMBL/GenBank/DDBJ whole genome shotgun (WGS) entry which is preliminary data.</text>
</comment>